<reference evidence="2 3" key="1">
    <citation type="submission" date="2019-03" db="EMBL/GenBank/DDBJ databases">
        <title>Bradyrhizobium strains diversity.</title>
        <authorList>
            <person name="Urquiaga M.C.O."/>
            <person name="Hungria M."/>
            <person name="Delamuta J.R.M."/>
            <person name="Klepa M.S."/>
        </authorList>
    </citation>
    <scope>NUCLEOTIDE SEQUENCE [LARGE SCALE GENOMIC DNA]</scope>
    <source>
        <strain evidence="2 3">CNPSo 3426</strain>
    </source>
</reference>
<feature type="transmembrane region" description="Helical" evidence="1">
    <location>
        <begin position="87"/>
        <end position="107"/>
    </location>
</feature>
<name>A0A4Y9PPG5_9BRAD</name>
<evidence type="ECO:0000313" key="3">
    <source>
        <dbReference type="Proteomes" id="UP000297700"/>
    </source>
</evidence>
<dbReference type="EMBL" id="SPQS01000001">
    <property type="protein sequence ID" value="TFV80295.1"/>
    <property type="molecule type" value="Genomic_DNA"/>
</dbReference>
<comment type="caution">
    <text evidence="2">The sequence shown here is derived from an EMBL/GenBank/DDBJ whole genome shotgun (WGS) entry which is preliminary data.</text>
</comment>
<organism evidence="2 3">
    <name type="scientific">Bradyrhizobium frederickii</name>
    <dbReference type="NCBI Taxonomy" id="2560054"/>
    <lineage>
        <taxon>Bacteria</taxon>
        <taxon>Pseudomonadati</taxon>
        <taxon>Pseudomonadota</taxon>
        <taxon>Alphaproteobacteria</taxon>
        <taxon>Hyphomicrobiales</taxon>
        <taxon>Nitrobacteraceae</taxon>
        <taxon>Bradyrhizobium</taxon>
    </lineage>
</organism>
<dbReference type="AlphaFoldDB" id="A0A4Y9PPG5"/>
<evidence type="ECO:0008006" key="4">
    <source>
        <dbReference type="Google" id="ProtNLM"/>
    </source>
</evidence>
<keyword evidence="1" id="KW-0472">Membrane</keyword>
<proteinExistence type="predicted"/>
<keyword evidence="1" id="KW-0812">Transmembrane</keyword>
<dbReference type="RefSeq" id="WP_135161627.1">
    <property type="nucleotide sequence ID" value="NZ_SPQS01000001.1"/>
</dbReference>
<keyword evidence="1" id="KW-1133">Transmembrane helix</keyword>
<dbReference type="Proteomes" id="UP000297700">
    <property type="component" value="Unassembled WGS sequence"/>
</dbReference>
<dbReference type="Pfam" id="PF19588">
    <property type="entry name" value="SxtJ"/>
    <property type="match status" value="1"/>
</dbReference>
<sequence>MEQNTHELFSREEPVVVGSDRTFGWVMAAAFALITLFNGWHSGRLWPWTAVLAAMFAVVAASRPAALNPLNRAWTKLGLLLHKVTNPVLMGLIFYGTILPTGLVMRLSGKDALRLKRDARTESYWIRRTPGPAPETMRDQF</sequence>
<gene>
    <name evidence="2" type="ORF">E4K64_00190</name>
</gene>
<feature type="transmembrane region" description="Helical" evidence="1">
    <location>
        <begin position="45"/>
        <end position="67"/>
    </location>
</feature>
<accession>A0A4Y9PPG5</accession>
<evidence type="ECO:0000256" key="1">
    <source>
        <dbReference type="SAM" id="Phobius"/>
    </source>
</evidence>
<evidence type="ECO:0000313" key="2">
    <source>
        <dbReference type="EMBL" id="TFV80295.1"/>
    </source>
</evidence>
<dbReference type="InterPro" id="IPR045781">
    <property type="entry name" value="SxtJ"/>
</dbReference>
<protein>
    <recommendedName>
        <fullName evidence="4">SxtJ</fullName>
    </recommendedName>
</protein>
<feature type="transmembrane region" description="Helical" evidence="1">
    <location>
        <begin position="22"/>
        <end position="40"/>
    </location>
</feature>